<dbReference type="PROSITE" id="PS50893">
    <property type="entry name" value="ABC_TRANSPORTER_2"/>
    <property type="match status" value="1"/>
</dbReference>
<dbReference type="PROSITE" id="PS00211">
    <property type="entry name" value="ABC_TRANSPORTER_1"/>
    <property type="match status" value="1"/>
</dbReference>
<dbReference type="Pfam" id="PF00005">
    <property type="entry name" value="ABC_tran"/>
    <property type="match status" value="1"/>
</dbReference>
<dbReference type="InterPro" id="IPR017871">
    <property type="entry name" value="ABC_transporter-like_CS"/>
</dbReference>
<dbReference type="InterPro" id="IPR027417">
    <property type="entry name" value="P-loop_NTPase"/>
</dbReference>
<evidence type="ECO:0000256" key="2">
    <source>
        <dbReference type="ARBA" id="ARBA00022741"/>
    </source>
</evidence>
<reference evidence="5 6" key="1">
    <citation type="submission" date="2015-07" db="EMBL/GenBank/DDBJ databases">
        <title>Genome sequence of Ornatilinea apprima DSM 23815.</title>
        <authorList>
            <person name="Hemp J."/>
            <person name="Ward L.M."/>
            <person name="Pace L.A."/>
            <person name="Fischer W.W."/>
        </authorList>
    </citation>
    <scope>NUCLEOTIDE SEQUENCE [LARGE SCALE GENOMIC DNA]</scope>
    <source>
        <strain evidence="5 6">P3M-1</strain>
    </source>
</reference>
<protein>
    <submittedName>
        <fullName evidence="5">Phosphate ABC transporter ATP-binding protein</fullName>
    </submittedName>
</protein>
<dbReference type="InterPro" id="IPR005670">
    <property type="entry name" value="PstB-like"/>
</dbReference>
<proteinExistence type="predicted"/>
<dbReference type="SMART" id="SM00382">
    <property type="entry name" value="AAA"/>
    <property type="match status" value="1"/>
</dbReference>
<gene>
    <name evidence="5" type="primary">pstB</name>
    <name evidence="5" type="ORF">ADN00_17495</name>
</gene>
<sequence>MNSEPADIIQVRNLTLRYSDGKESLKDINLSIKANAINVLFGPANGGKSTLLRTLNRLNDLTDVSVMQGEVLFNGKNLLDPDIDVIELRRTIGIVFSRPVVLPMTIYENISYGLALAGIRSKVQQKERVKEALQQAVLWDEVYDRLDTPAAELSGGQKQRLCLARSLALKPEVIMLDEPTSALDPVSTANIEDLLQRIKEELTIILVPHNTQQAARMADYAAFFLQGELVEWGTGEQIFTRPKEKKTQDYVEGRFG</sequence>
<keyword evidence="6" id="KW-1185">Reference proteome</keyword>
<keyword evidence="3 5" id="KW-0067">ATP-binding</keyword>
<accession>A0A0N8GL45</accession>
<dbReference type="Proteomes" id="UP000050417">
    <property type="component" value="Unassembled WGS sequence"/>
</dbReference>
<comment type="caution">
    <text evidence="5">The sequence shown here is derived from an EMBL/GenBank/DDBJ whole genome shotgun (WGS) entry which is preliminary data.</text>
</comment>
<dbReference type="InterPro" id="IPR003439">
    <property type="entry name" value="ABC_transporter-like_ATP-bd"/>
</dbReference>
<dbReference type="EMBL" id="LGCL01000041">
    <property type="protein sequence ID" value="KPL71474.1"/>
    <property type="molecule type" value="Genomic_DNA"/>
</dbReference>
<evidence type="ECO:0000313" key="5">
    <source>
        <dbReference type="EMBL" id="KPL71474.1"/>
    </source>
</evidence>
<dbReference type="RefSeq" id="WP_075064338.1">
    <property type="nucleotide sequence ID" value="NZ_LGCL01000041.1"/>
</dbReference>
<dbReference type="GO" id="GO:0005315">
    <property type="term" value="F:phosphate transmembrane transporter activity"/>
    <property type="evidence" value="ECO:0007669"/>
    <property type="project" value="InterPro"/>
</dbReference>
<dbReference type="STRING" id="1134406.ADN00_17495"/>
<dbReference type="OrthoDB" id="9804199at2"/>
<organism evidence="5 6">
    <name type="scientific">Ornatilinea apprima</name>
    <dbReference type="NCBI Taxonomy" id="1134406"/>
    <lineage>
        <taxon>Bacteria</taxon>
        <taxon>Bacillati</taxon>
        <taxon>Chloroflexota</taxon>
        <taxon>Anaerolineae</taxon>
        <taxon>Anaerolineales</taxon>
        <taxon>Anaerolineaceae</taxon>
        <taxon>Ornatilinea</taxon>
    </lineage>
</organism>
<dbReference type="GO" id="GO:0035435">
    <property type="term" value="P:phosphate ion transmembrane transport"/>
    <property type="evidence" value="ECO:0007669"/>
    <property type="project" value="InterPro"/>
</dbReference>
<dbReference type="AlphaFoldDB" id="A0A0N8GL45"/>
<evidence type="ECO:0000259" key="4">
    <source>
        <dbReference type="PROSITE" id="PS50893"/>
    </source>
</evidence>
<dbReference type="PANTHER" id="PTHR43423">
    <property type="entry name" value="ABC TRANSPORTER I FAMILY MEMBER 17"/>
    <property type="match status" value="1"/>
</dbReference>
<evidence type="ECO:0000256" key="3">
    <source>
        <dbReference type="ARBA" id="ARBA00022840"/>
    </source>
</evidence>
<dbReference type="PANTHER" id="PTHR43423:SF1">
    <property type="entry name" value="ABC TRANSPORTER I FAMILY MEMBER 17"/>
    <property type="match status" value="1"/>
</dbReference>
<keyword evidence="2" id="KW-0547">Nucleotide-binding</keyword>
<feature type="domain" description="ABC transporter" evidence="4">
    <location>
        <begin position="9"/>
        <end position="251"/>
    </location>
</feature>
<dbReference type="InterPro" id="IPR003593">
    <property type="entry name" value="AAA+_ATPase"/>
</dbReference>
<name>A0A0N8GL45_9CHLR</name>
<dbReference type="CDD" id="cd03260">
    <property type="entry name" value="ABC_PstB_phosphate_transporter"/>
    <property type="match status" value="1"/>
</dbReference>
<dbReference type="SUPFAM" id="SSF52540">
    <property type="entry name" value="P-loop containing nucleoside triphosphate hydrolases"/>
    <property type="match status" value="1"/>
</dbReference>
<dbReference type="GO" id="GO:0016020">
    <property type="term" value="C:membrane"/>
    <property type="evidence" value="ECO:0007669"/>
    <property type="project" value="InterPro"/>
</dbReference>
<keyword evidence="1" id="KW-0813">Transport</keyword>
<dbReference type="GO" id="GO:0016887">
    <property type="term" value="F:ATP hydrolysis activity"/>
    <property type="evidence" value="ECO:0007669"/>
    <property type="project" value="InterPro"/>
</dbReference>
<dbReference type="GO" id="GO:0005524">
    <property type="term" value="F:ATP binding"/>
    <property type="evidence" value="ECO:0007669"/>
    <property type="project" value="UniProtKB-KW"/>
</dbReference>
<evidence type="ECO:0000256" key="1">
    <source>
        <dbReference type="ARBA" id="ARBA00022448"/>
    </source>
</evidence>
<dbReference type="Gene3D" id="3.40.50.300">
    <property type="entry name" value="P-loop containing nucleotide triphosphate hydrolases"/>
    <property type="match status" value="1"/>
</dbReference>
<evidence type="ECO:0000313" key="6">
    <source>
        <dbReference type="Proteomes" id="UP000050417"/>
    </source>
</evidence>